<reference evidence="1 2" key="1">
    <citation type="submission" date="2016-07" db="EMBL/GenBank/DDBJ databases">
        <title>Draft genome of Scalindua rubra, obtained from a brine-seawater interface in the Red Sea, sheds light on salt adaptation in anammox bacteria.</title>
        <authorList>
            <person name="Speth D.R."/>
            <person name="Lagkouvardos I."/>
            <person name="Wang Y."/>
            <person name="Qian P.-Y."/>
            <person name="Dutilh B.E."/>
            <person name="Jetten M.S."/>
        </authorList>
    </citation>
    <scope>NUCLEOTIDE SEQUENCE [LARGE SCALE GENOMIC DNA]</scope>
    <source>
        <strain evidence="1">BSI-1</strain>
    </source>
</reference>
<accession>A0A1E3XC87</accession>
<dbReference type="EMBL" id="MAYW01000034">
    <property type="protein sequence ID" value="ODS33251.1"/>
    <property type="molecule type" value="Genomic_DNA"/>
</dbReference>
<evidence type="ECO:0000313" key="2">
    <source>
        <dbReference type="Proteomes" id="UP000094056"/>
    </source>
</evidence>
<dbReference type="Gene3D" id="3.40.50.2000">
    <property type="entry name" value="Glycogen Phosphorylase B"/>
    <property type="match status" value="1"/>
</dbReference>
<gene>
    <name evidence="1" type="ORF">SCARUB_01642</name>
</gene>
<dbReference type="Proteomes" id="UP000094056">
    <property type="component" value="Unassembled WGS sequence"/>
</dbReference>
<proteinExistence type="predicted"/>
<dbReference type="SUPFAM" id="SSF53756">
    <property type="entry name" value="UDP-Glycosyltransferase/glycogen phosphorylase"/>
    <property type="match status" value="1"/>
</dbReference>
<keyword evidence="1" id="KW-0808">Transferase</keyword>
<sequence length="90" mass="9983">MAKPVVATPVSCGSLPIAQGENILIANTPEQFATHTLSLLNDAALRKKIGTQARNDIVNNFSWDMQIEKYDALYQKVLKNGRNNISKRDL</sequence>
<organism evidence="1 2">
    <name type="scientific">Candidatus Scalindua rubra</name>
    <dbReference type="NCBI Taxonomy" id="1872076"/>
    <lineage>
        <taxon>Bacteria</taxon>
        <taxon>Pseudomonadati</taxon>
        <taxon>Planctomycetota</taxon>
        <taxon>Candidatus Brocadiia</taxon>
        <taxon>Candidatus Brocadiales</taxon>
        <taxon>Candidatus Scalinduaceae</taxon>
        <taxon>Candidatus Scalindua</taxon>
    </lineage>
</organism>
<evidence type="ECO:0000313" key="1">
    <source>
        <dbReference type="EMBL" id="ODS33251.1"/>
    </source>
</evidence>
<comment type="caution">
    <text evidence="1">The sequence shown here is derived from an EMBL/GenBank/DDBJ whole genome shotgun (WGS) entry which is preliminary data.</text>
</comment>
<protein>
    <submittedName>
        <fullName evidence="1">Glycosyltransferase</fullName>
    </submittedName>
</protein>
<dbReference type="AlphaFoldDB" id="A0A1E3XC87"/>
<dbReference type="GO" id="GO:0016740">
    <property type="term" value="F:transferase activity"/>
    <property type="evidence" value="ECO:0007669"/>
    <property type="project" value="UniProtKB-KW"/>
</dbReference>
<name>A0A1E3XC87_9BACT</name>